<protein>
    <submittedName>
        <fullName evidence="2">Uncharacterized protein</fullName>
    </submittedName>
</protein>
<keyword evidence="3" id="KW-1185">Reference proteome</keyword>
<proteinExistence type="predicted"/>
<evidence type="ECO:0000313" key="3">
    <source>
        <dbReference type="Proteomes" id="UP000313359"/>
    </source>
</evidence>
<accession>A0A5C2RXF1</accession>
<evidence type="ECO:0000256" key="1">
    <source>
        <dbReference type="SAM" id="MobiDB-lite"/>
    </source>
</evidence>
<feature type="compositionally biased region" description="Low complexity" evidence="1">
    <location>
        <begin position="18"/>
        <end position="31"/>
    </location>
</feature>
<organism evidence="2 3">
    <name type="scientific">Lentinus tigrinus ALCF2SS1-6</name>
    <dbReference type="NCBI Taxonomy" id="1328759"/>
    <lineage>
        <taxon>Eukaryota</taxon>
        <taxon>Fungi</taxon>
        <taxon>Dikarya</taxon>
        <taxon>Basidiomycota</taxon>
        <taxon>Agaricomycotina</taxon>
        <taxon>Agaricomycetes</taxon>
        <taxon>Polyporales</taxon>
        <taxon>Polyporaceae</taxon>
        <taxon>Lentinus</taxon>
    </lineage>
</organism>
<gene>
    <name evidence="2" type="ORF">L227DRAFT_299870</name>
</gene>
<reference evidence="2" key="1">
    <citation type="journal article" date="2018" name="Genome Biol. Evol.">
        <title>Genomics and development of Lentinus tigrinus, a white-rot wood-decaying mushroom with dimorphic fruiting bodies.</title>
        <authorList>
            <person name="Wu B."/>
            <person name="Xu Z."/>
            <person name="Knudson A."/>
            <person name="Carlson A."/>
            <person name="Chen N."/>
            <person name="Kovaka S."/>
            <person name="LaButti K."/>
            <person name="Lipzen A."/>
            <person name="Pennachio C."/>
            <person name="Riley R."/>
            <person name="Schakwitz W."/>
            <person name="Umezawa K."/>
            <person name="Ohm R.A."/>
            <person name="Grigoriev I.V."/>
            <person name="Nagy L.G."/>
            <person name="Gibbons J."/>
            <person name="Hibbett D."/>
        </authorList>
    </citation>
    <scope>NUCLEOTIDE SEQUENCE [LARGE SCALE GENOMIC DNA]</scope>
    <source>
        <strain evidence="2">ALCF2SS1-6</strain>
    </source>
</reference>
<feature type="region of interest" description="Disordered" evidence="1">
    <location>
        <begin position="13"/>
        <end position="44"/>
    </location>
</feature>
<dbReference type="AlphaFoldDB" id="A0A5C2RXF1"/>
<dbReference type="Proteomes" id="UP000313359">
    <property type="component" value="Unassembled WGS sequence"/>
</dbReference>
<name>A0A5C2RXF1_9APHY</name>
<evidence type="ECO:0000313" key="2">
    <source>
        <dbReference type="EMBL" id="RPD55737.1"/>
    </source>
</evidence>
<sequence length="115" mass="12333">MVVLRRSAVARRCSLEASPSSTPTSRPSSSPDGWNSPDDSVAHPARLLPVRPSASLKLAIASTRASYTRRATDSTTSEARPRVCIHLFYVSPVPPSPCQLRVGFGPAQSNLPKVH</sequence>
<dbReference type="EMBL" id="ML122293">
    <property type="protein sequence ID" value="RPD55737.1"/>
    <property type="molecule type" value="Genomic_DNA"/>
</dbReference>